<feature type="non-terminal residue" evidence="1">
    <location>
        <position position="262"/>
    </location>
</feature>
<sequence>MRRLIKTTYIFLGFSLLNGQSNHPTEKIIKEFTPAGRIEALVDEGNSIDLLLVQLDLKNDSLFNLVSDIFPDMELFSGPASYHRIMNHHHLKQIQRVLTDEYYFILIENYNLPNYSREFWIETKQGSETQGTWSEDDAIEYTCSCLSGASDCVKLGWDDSWWNPLDYWGEAWYGFQPPYYQSVEEIRVTVRGAQCDALPVWSETYMGMMDDNGNWSHDFELSINYTDNEYVVGNTWSGSMLMPRIGSEDNYCIDHVKLEFYY</sequence>
<proteinExistence type="predicted"/>
<dbReference type="AlphaFoldDB" id="A0A382TVL4"/>
<evidence type="ECO:0000313" key="1">
    <source>
        <dbReference type="EMBL" id="SVD25478.1"/>
    </source>
</evidence>
<accession>A0A382TVL4</accession>
<protein>
    <submittedName>
        <fullName evidence="1">Uncharacterized protein</fullName>
    </submittedName>
</protein>
<dbReference type="EMBL" id="UINC01139123">
    <property type="protein sequence ID" value="SVD25478.1"/>
    <property type="molecule type" value="Genomic_DNA"/>
</dbReference>
<name>A0A382TVL4_9ZZZZ</name>
<gene>
    <name evidence="1" type="ORF">METZ01_LOCUS378332</name>
</gene>
<reference evidence="1" key="1">
    <citation type="submission" date="2018-05" db="EMBL/GenBank/DDBJ databases">
        <authorList>
            <person name="Lanie J.A."/>
            <person name="Ng W.-L."/>
            <person name="Kazmierczak K.M."/>
            <person name="Andrzejewski T.M."/>
            <person name="Davidsen T.M."/>
            <person name="Wayne K.J."/>
            <person name="Tettelin H."/>
            <person name="Glass J.I."/>
            <person name="Rusch D."/>
            <person name="Podicherti R."/>
            <person name="Tsui H.-C.T."/>
            <person name="Winkler M.E."/>
        </authorList>
    </citation>
    <scope>NUCLEOTIDE SEQUENCE</scope>
</reference>
<organism evidence="1">
    <name type="scientific">marine metagenome</name>
    <dbReference type="NCBI Taxonomy" id="408172"/>
    <lineage>
        <taxon>unclassified sequences</taxon>
        <taxon>metagenomes</taxon>
        <taxon>ecological metagenomes</taxon>
    </lineage>
</organism>